<keyword evidence="2" id="KW-0862">Zinc</keyword>
<dbReference type="GO" id="GO:0003677">
    <property type="term" value="F:DNA binding"/>
    <property type="evidence" value="ECO:0007669"/>
    <property type="project" value="UniProtKB-KW"/>
</dbReference>
<keyword evidence="1" id="KW-0479">Metal-binding</keyword>
<name>A0AAX6M8I2_9PEZI</name>
<evidence type="ECO:0000256" key="5">
    <source>
        <dbReference type="ARBA" id="ARBA00023163"/>
    </source>
</evidence>
<evidence type="ECO:0000256" key="1">
    <source>
        <dbReference type="ARBA" id="ARBA00022723"/>
    </source>
</evidence>
<evidence type="ECO:0000313" key="8">
    <source>
        <dbReference type="Proteomes" id="UP001369815"/>
    </source>
</evidence>
<keyword evidence="5" id="KW-0804">Transcription</keyword>
<dbReference type="InterPro" id="IPR052360">
    <property type="entry name" value="Transcr_Regulatory_Proteins"/>
</dbReference>
<dbReference type="EMBL" id="JBANMG010000010">
    <property type="protein sequence ID" value="KAK6948726.1"/>
    <property type="molecule type" value="Genomic_DNA"/>
</dbReference>
<sequence length="426" mass="49239">MQAAGPSLSGPMDPYFWTHLVIQFSNFEPAVRHAVVAISSLYEHMQTRSKSQQLVDNRFALSHYNSAIRELKTMNNEPLVLLVCILFICIEFLQDNRNGAIQHCKHGVYILKNAEAAFPWTKEYLSPIFRRLTIFPFFFALDETGFPKFINLEDRVPDSFASFDEAIYCIDGILLRTIRLVRSGDGYRLGNLRRCPVAPDLLVEQEETRVLLENWNNRFSYLQSRSSTPAMSEETLCNITLRYGVARIWVETTFEYDETVYDKYLDRFRYMVTAAAKLHSSKTLKRGTLQGSPKFIFEMGFIPLLYYIVMKCRCLDTRLEALSLMKKLGAAKENLWEVSTMHAVARRMIEIEHDFLLDVNDKPLTTPVWPGLPPDEMRIRDSTTEPALSVHVDAQCQKVRERMAGFYRRTAEGDIYLQTDVVTEIM</sequence>
<keyword evidence="4" id="KW-0238">DNA-binding</keyword>
<evidence type="ECO:0000256" key="4">
    <source>
        <dbReference type="ARBA" id="ARBA00023125"/>
    </source>
</evidence>
<protein>
    <recommendedName>
        <fullName evidence="9">C6 zinc finger domain protein</fullName>
    </recommendedName>
</protein>
<evidence type="ECO:0000256" key="2">
    <source>
        <dbReference type="ARBA" id="ARBA00022833"/>
    </source>
</evidence>
<gene>
    <name evidence="7" type="ORF">Daesc_010496</name>
</gene>
<organism evidence="7 8">
    <name type="scientific">Daldinia eschscholtzii</name>
    <dbReference type="NCBI Taxonomy" id="292717"/>
    <lineage>
        <taxon>Eukaryota</taxon>
        <taxon>Fungi</taxon>
        <taxon>Dikarya</taxon>
        <taxon>Ascomycota</taxon>
        <taxon>Pezizomycotina</taxon>
        <taxon>Sordariomycetes</taxon>
        <taxon>Xylariomycetidae</taxon>
        <taxon>Xylariales</taxon>
        <taxon>Hypoxylaceae</taxon>
        <taxon>Daldinia</taxon>
    </lineage>
</organism>
<dbReference type="PANTHER" id="PTHR36206">
    <property type="entry name" value="ASPERCRYPTIN BIOSYNTHESIS CLUSTER-SPECIFIC TRANSCRIPTION REGULATOR ATNN-RELATED"/>
    <property type="match status" value="1"/>
</dbReference>
<dbReference type="AlphaFoldDB" id="A0AAX6M8I2"/>
<accession>A0AAX6M8I2</accession>
<evidence type="ECO:0008006" key="9">
    <source>
        <dbReference type="Google" id="ProtNLM"/>
    </source>
</evidence>
<proteinExistence type="predicted"/>
<dbReference type="Proteomes" id="UP001369815">
    <property type="component" value="Unassembled WGS sequence"/>
</dbReference>
<evidence type="ECO:0000256" key="3">
    <source>
        <dbReference type="ARBA" id="ARBA00023015"/>
    </source>
</evidence>
<keyword evidence="8" id="KW-1185">Reference proteome</keyword>
<dbReference type="GO" id="GO:0046872">
    <property type="term" value="F:metal ion binding"/>
    <property type="evidence" value="ECO:0007669"/>
    <property type="project" value="UniProtKB-KW"/>
</dbReference>
<evidence type="ECO:0000313" key="7">
    <source>
        <dbReference type="EMBL" id="KAK6948726.1"/>
    </source>
</evidence>
<reference evidence="7 8" key="1">
    <citation type="journal article" date="2024" name="Front Chem Biol">
        <title>Unveiling the potential of Daldinia eschscholtzii MFLUCC 19-0629 through bioactivity and bioinformatics studies for enhanced sustainable agriculture production.</title>
        <authorList>
            <person name="Brooks S."/>
            <person name="Weaver J.A."/>
            <person name="Klomchit A."/>
            <person name="Alharthi S.A."/>
            <person name="Onlamun T."/>
            <person name="Nurani R."/>
            <person name="Vong T.K."/>
            <person name="Alberti F."/>
            <person name="Greco C."/>
        </authorList>
    </citation>
    <scope>NUCLEOTIDE SEQUENCE [LARGE SCALE GENOMIC DNA]</scope>
    <source>
        <strain evidence="7">MFLUCC 19-0629</strain>
    </source>
</reference>
<keyword evidence="3" id="KW-0805">Transcription regulation</keyword>
<dbReference type="PANTHER" id="PTHR36206:SF16">
    <property type="entry name" value="TRANSCRIPTION FACTOR DOMAIN-CONTAINING PROTEIN-RELATED"/>
    <property type="match status" value="1"/>
</dbReference>
<keyword evidence="6" id="KW-0539">Nucleus</keyword>
<evidence type="ECO:0000256" key="6">
    <source>
        <dbReference type="ARBA" id="ARBA00023242"/>
    </source>
</evidence>
<comment type="caution">
    <text evidence="7">The sequence shown here is derived from an EMBL/GenBank/DDBJ whole genome shotgun (WGS) entry which is preliminary data.</text>
</comment>